<dbReference type="PANTHER" id="PTHR24567">
    <property type="entry name" value="CRP FAMILY TRANSCRIPTIONAL REGULATORY PROTEIN"/>
    <property type="match status" value="1"/>
</dbReference>
<keyword evidence="7" id="KW-1185">Reference proteome</keyword>
<evidence type="ECO:0000256" key="1">
    <source>
        <dbReference type="ARBA" id="ARBA00023015"/>
    </source>
</evidence>
<dbReference type="InterPro" id="IPR036388">
    <property type="entry name" value="WH-like_DNA-bd_sf"/>
</dbReference>
<dbReference type="PROSITE" id="PS50042">
    <property type="entry name" value="CNMP_BINDING_3"/>
    <property type="match status" value="1"/>
</dbReference>
<dbReference type="PANTHER" id="PTHR24567:SF74">
    <property type="entry name" value="HTH-TYPE TRANSCRIPTIONAL REGULATOR ARCR"/>
    <property type="match status" value="1"/>
</dbReference>
<evidence type="ECO:0000313" key="6">
    <source>
        <dbReference type="EMBL" id="MFD2742465.1"/>
    </source>
</evidence>
<proteinExistence type="predicted"/>
<evidence type="ECO:0000256" key="3">
    <source>
        <dbReference type="ARBA" id="ARBA00023163"/>
    </source>
</evidence>
<protein>
    <submittedName>
        <fullName evidence="6">Crp/Fnr family transcriptional regulator</fullName>
    </submittedName>
</protein>
<name>A0ABW5U9C8_9SPHI</name>
<feature type="domain" description="Cyclic nucleotide-binding" evidence="4">
    <location>
        <begin position="11"/>
        <end position="104"/>
    </location>
</feature>
<evidence type="ECO:0000313" key="7">
    <source>
        <dbReference type="Proteomes" id="UP001597418"/>
    </source>
</evidence>
<keyword evidence="3" id="KW-0804">Transcription</keyword>
<dbReference type="InterPro" id="IPR036390">
    <property type="entry name" value="WH_DNA-bd_sf"/>
</dbReference>
<dbReference type="InterPro" id="IPR050397">
    <property type="entry name" value="Env_Response_Regulators"/>
</dbReference>
<evidence type="ECO:0000259" key="5">
    <source>
        <dbReference type="PROSITE" id="PS51063"/>
    </source>
</evidence>
<dbReference type="SUPFAM" id="SSF46785">
    <property type="entry name" value="Winged helix' DNA-binding domain"/>
    <property type="match status" value="1"/>
</dbReference>
<organism evidence="6 7">
    <name type="scientific">Sphingobacterium populi</name>
    <dbReference type="NCBI Taxonomy" id="1812824"/>
    <lineage>
        <taxon>Bacteria</taxon>
        <taxon>Pseudomonadati</taxon>
        <taxon>Bacteroidota</taxon>
        <taxon>Sphingobacteriia</taxon>
        <taxon>Sphingobacteriales</taxon>
        <taxon>Sphingobacteriaceae</taxon>
        <taxon>Sphingobacterium</taxon>
    </lineage>
</organism>
<evidence type="ECO:0000259" key="4">
    <source>
        <dbReference type="PROSITE" id="PS50042"/>
    </source>
</evidence>
<gene>
    <name evidence="6" type="ORF">ACFSQ6_03580</name>
</gene>
<dbReference type="Pfam" id="PF13545">
    <property type="entry name" value="HTH_Crp_2"/>
    <property type="match status" value="1"/>
</dbReference>
<dbReference type="InterPro" id="IPR012318">
    <property type="entry name" value="HTH_CRP"/>
</dbReference>
<dbReference type="RefSeq" id="WP_380883805.1">
    <property type="nucleotide sequence ID" value="NZ_JBHUMB010000005.1"/>
</dbReference>
<sequence>MCNHIIPAWKEVINANREVIKVKKGEQFIQEGTPSSGIYFVQQGLIKVYKQWGAKESIVRFAKKGSIVGHRGLSSAETRFPISAAALENSEVCFVHMDFFKTVLKGNPAFTYEMLLFYADELQISEQKSNNQVLLSVKGRLAWCILQLAHDMGIEEDGYIGTKLSKTDIASYIGSTYESIYRMMLELENEKIIETANKRIRILDRIKLRDYSLI</sequence>
<dbReference type="InterPro" id="IPR018490">
    <property type="entry name" value="cNMP-bd_dom_sf"/>
</dbReference>
<keyword evidence="2" id="KW-0238">DNA-binding</keyword>
<dbReference type="InterPro" id="IPR000595">
    <property type="entry name" value="cNMP-bd_dom"/>
</dbReference>
<dbReference type="Gene3D" id="1.10.10.10">
    <property type="entry name" value="Winged helix-like DNA-binding domain superfamily/Winged helix DNA-binding domain"/>
    <property type="match status" value="1"/>
</dbReference>
<keyword evidence="1" id="KW-0805">Transcription regulation</keyword>
<dbReference type="Pfam" id="PF00027">
    <property type="entry name" value="cNMP_binding"/>
    <property type="match status" value="1"/>
</dbReference>
<dbReference type="PROSITE" id="PS51063">
    <property type="entry name" value="HTH_CRP_2"/>
    <property type="match status" value="1"/>
</dbReference>
<feature type="domain" description="HTH crp-type" evidence="5">
    <location>
        <begin position="135"/>
        <end position="206"/>
    </location>
</feature>
<reference evidence="7" key="1">
    <citation type="journal article" date="2019" name="Int. J. Syst. Evol. Microbiol.">
        <title>The Global Catalogue of Microorganisms (GCM) 10K type strain sequencing project: providing services to taxonomists for standard genome sequencing and annotation.</title>
        <authorList>
            <consortium name="The Broad Institute Genomics Platform"/>
            <consortium name="The Broad Institute Genome Sequencing Center for Infectious Disease"/>
            <person name="Wu L."/>
            <person name="Ma J."/>
        </authorList>
    </citation>
    <scope>NUCLEOTIDE SEQUENCE [LARGE SCALE GENOMIC DNA]</scope>
    <source>
        <strain evidence="7">KCTC 42247</strain>
    </source>
</reference>
<accession>A0ABW5U9C8</accession>
<evidence type="ECO:0000256" key="2">
    <source>
        <dbReference type="ARBA" id="ARBA00023125"/>
    </source>
</evidence>
<dbReference type="SUPFAM" id="SSF51206">
    <property type="entry name" value="cAMP-binding domain-like"/>
    <property type="match status" value="1"/>
</dbReference>
<dbReference type="SMART" id="SM00100">
    <property type="entry name" value="cNMP"/>
    <property type="match status" value="1"/>
</dbReference>
<dbReference type="Gene3D" id="2.60.120.10">
    <property type="entry name" value="Jelly Rolls"/>
    <property type="match status" value="1"/>
</dbReference>
<comment type="caution">
    <text evidence="6">The sequence shown here is derived from an EMBL/GenBank/DDBJ whole genome shotgun (WGS) entry which is preliminary data.</text>
</comment>
<dbReference type="InterPro" id="IPR014710">
    <property type="entry name" value="RmlC-like_jellyroll"/>
</dbReference>
<dbReference type="CDD" id="cd00038">
    <property type="entry name" value="CAP_ED"/>
    <property type="match status" value="1"/>
</dbReference>
<dbReference type="Proteomes" id="UP001597418">
    <property type="component" value="Unassembled WGS sequence"/>
</dbReference>
<dbReference type="EMBL" id="JBHUMB010000005">
    <property type="protein sequence ID" value="MFD2742465.1"/>
    <property type="molecule type" value="Genomic_DNA"/>
</dbReference>